<gene>
    <name evidence="1" type="ORF">LTS18_003840</name>
</gene>
<protein>
    <submittedName>
        <fullName evidence="1">Uncharacterized protein</fullName>
    </submittedName>
</protein>
<name>A0ACC3D6B4_9PEZI</name>
<accession>A0ACC3D6B4</accession>
<proteinExistence type="predicted"/>
<reference evidence="1" key="1">
    <citation type="submission" date="2024-09" db="EMBL/GenBank/DDBJ databases">
        <title>Black Yeasts Isolated from many extreme environments.</title>
        <authorList>
            <person name="Coleine C."/>
            <person name="Stajich J.E."/>
            <person name="Selbmann L."/>
        </authorList>
    </citation>
    <scope>NUCLEOTIDE SEQUENCE</scope>
    <source>
        <strain evidence="1">CCFEE 5737</strain>
    </source>
</reference>
<sequence>MLGKFNRNVDFSDSPNGFFGFLRETFDQLAREEQAAADWEGSDCPDYPSFGHKDDTHDDVVKTFYTSWNGFATRKNFAWKDHWRLSEAPDRRYRRAMEKENQKLRDDGIREFNDAVRTLVAFVRKRDPRYTPNTQSEAERQKALQDAAKAQAAKARAANAAKLQTEAVPEWAKAREPEELQEEEEEEVEEDHYECVACNKTFKSEKQYDAHEKSKKHQKAVQALKKKMRKQNANLDLDDDAPSSGTFTPMEDEDPPVQQDTEMPEEDDEVTAEELAEAMANTGVHKEEADEDYVHVHKDDELEGSDSEEDKPASTHPIAKEQRGSDSDDDSSDEDSDYAPRAKVSDRLTTDTIKDTNEVDNAVESQDSAPSAPKLGKAAQKRAKKAAKQEVADEEILKFKCATCNAAFPSKTRLHQHIKDFNHAAPVSVTKGPSKVRKAGKK</sequence>
<dbReference type="Proteomes" id="UP001186974">
    <property type="component" value="Unassembled WGS sequence"/>
</dbReference>
<evidence type="ECO:0000313" key="1">
    <source>
        <dbReference type="EMBL" id="KAK3062547.1"/>
    </source>
</evidence>
<organism evidence="1 2">
    <name type="scientific">Coniosporium uncinatum</name>
    <dbReference type="NCBI Taxonomy" id="93489"/>
    <lineage>
        <taxon>Eukaryota</taxon>
        <taxon>Fungi</taxon>
        <taxon>Dikarya</taxon>
        <taxon>Ascomycota</taxon>
        <taxon>Pezizomycotina</taxon>
        <taxon>Dothideomycetes</taxon>
        <taxon>Dothideomycetes incertae sedis</taxon>
        <taxon>Coniosporium</taxon>
    </lineage>
</organism>
<keyword evidence="2" id="KW-1185">Reference proteome</keyword>
<evidence type="ECO:0000313" key="2">
    <source>
        <dbReference type="Proteomes" id="UP001186974"/>
    </source>
</evidence>
<dbReference type="EMBL" id="JAWDJW010007237">
    <property type="protein sequence ID" value="KAK3062547.1"/>
    <property type="molecule type" value="Genomic_DNA"/>
</dbReference>
<comment type="caution">
    <text evidence="1">The sequence shown here is derived from an EMBL/GenBank/DDBJ whole genome shotgun (WGS) entry which is preliminary data.</text>
</comment>